<dbReference type="InterPro" id="IPR036873">
    <property type="entry name" value="Rhodanese-like_dom_sf"/>
</dbReference>
<reference evidence="2" key="1">
    <citation type="submission" date="2023-01" db="EMBL/GenBank/DDBJ databases">
        <title>Genome assembly of the deep-sea coral Lophelia pertusa.</title>
        <authorList>
            <person name="Herrera S."/>
            <person name="Cordes E."/>
        </authorList>
    </citation>
    <scope>NUCLEOTIDE SEQUENCE</scope>
    <source>
        <strain evidence="2">USNM1676648</strain>
        <tissue evidence="2">Polyp</tissue>
    </source>
</reference>
<dbReference type="Pfam" id="PF00581">
    <property type="entry name" value="Rhodanese"/>
    <property type="match status" value="1"/>
</dbReference>
<dbReference type="SUPFAM" id="SSF52821">
    <property type="entry name" value="Rhodanese/Cell cycle control phosphatase"/>
    <property type="match status" value="1"/>
</dbReference>
<dbReference type="PROSITE" id="PS50206">
    <property type="entry name" value="RHODANESE_3"/>
    <property type="match status" value="1"/>
</dbReference>
<dbReference type="Gene3D" id="3.40.250.10">
    <property type="entry name" value="Rhodanese-like domain"/>
    <property type="match status" value="1"/>
</dbReference>
<dbReference type="EMBL" id="MU825874">
    <property type="protein sequence ID" value="KAJ7387437.1"/>
    <property type="molecule type" value="Genomic_DNA"/>
</dbReference>
<dbReference type="PANTHER" id="PTHR43031">
    <property type="entry name" value="FAD-DEPENDENT OXIDOREDUCTASE"/>
    <property type="match status" value="1"/>
</dbReference>
<accession>A0A9W9ZTH5</accession>
<dbReference type="AlphaFoldDB" id="A0A9W9ZTH5"/>
<dbReference type="Proteomes" id="UP001163046">
    <property type="component" value="Unassembled WGS sequence"/>
</dbReference>
<evidence type="ECO:0000259" key="1">
    <source>
        <dbReference type="PROSITE" id="PS50206"/>
    </source>
</evidence>
<dbReference type="OrthoDB" id="566238at2759"/>
<protein>
    <recommendedName>
        <fullName evidence="1">Rhodanese domain-containing protein</fullName>
    </recommendedName>
</protein>
<dbReference type="PANTHER" id="PTHR43031:SF1">
    <property type="entry name" value="PYRIDINE NUCLEOTIDE-DISULPHIDE OXIDOREDUCTASE"/>
    <property type="match status" value="1"/>
</dbReference>
<comment type="caution">
    <text evidence="2">The sequence shown here is derived from an EMBL/GenBank/DDBJ whole genome shotgun (WGS) entry which is preliminary data.</text>
</comment>
<keyword evidence="3" id="KW-1185">Reference proteome</keyword>
<proteinExistence type="predicted"/>
<feature type="domain" description="Rhodanese" evidence="1">
    <location>
        <begin position="34"/>
        <end position="141"/>
    </location>
</feature>
<name>A0A9W9ZTH5_9CNID</name>
<dbReference type="InterPro" id="IPR001763">
    <property type="entry name" value="Rhodanese-like_dom"/>
</dbReference>
<evidence type="ECO:0000313" key="2">
    <source>
        <dbReference type="EMBL" id="KAJ7387437.1"/>
    </source>
</evidence>
<evidence type="ECO:0000313" key="3">
    <source>
        <dbReference type="Proteomes" id="UP001163046"/>
    </source>
</evidence>
<dbReference type="CDD" id="cd00158">
    <property type="entry name" value="RHOD"/>
    <property type="match status" value="1"/>
</dbReference>
<organism evidence="2 3">
    <name type="scientific">Desmophyllum pertusum</name>
    <dbReference type="NCBI Taxonomy" id="174260"/>
    <lineage>
        <taxon>Eukaryota</taxon>
        <taxon>Metazoa</taxon>
        <taxon>Cnidaria</taxon>
        <taxon>Anthozoa</taxon>
        <taxon>Hexacorallia</taxon>
        <taxon>Scleractinia</taxon>
        <taxon>Caryophylliina</taxon>
        <taxon>Caryophylliidae</taxon>
        <taxon>Desmophyllum</taxon>
    </lineage>
</organism>
<sequence>MALQLVIGALKRQFPKVPLMTTDELQQLMRATQEKRKIVLLDTREEKEFQVSHLAKAVHLHPEETDMTRVMSMIHQKAGPLHEPKAVVCYCAVGHRSSIMAQRLLDELKKPENQEVKSNMDVYNLEGSIFKWANERKDLVEPGGDSTILVDKVSPFWGLLLYKEMRA</sequence>
<gene>
    <name evidence="2" type="ORF">OS493_004434</name>
</gene>
<dbReference type="SMART" id="SM00450">
    <property type="entry name" value="RHOD"/>
    <property type="match status" value="1"/>
</dbReference>
<dbReference type="InterPro" id="IPR050229">
    <property type="entry name" value="GlpE_sulfurtransferase"/>
</dbReference>